<evidence type="ECO:0000256" key="5">
    <source>
        <dbReference type="ARBA" id="ARBA00023136"/>
    </source>
</evidence>
<dbReference type="PANTHER" id="PTHR33545:SF5">
    <property type="entry name" value="UPF0750 MEMBRANE PROTEIN YITT"/>
    <property type="match status" value="1"/>
</dbReference>
<keyword evidence="5 6" id="KW-0472">Membrane</keyword>
<evidence type="ECO:0000313" key="12">
    <source>
        <dbReference type="EMBL" id="KPN82161.1"/>
    </source>
</evidence>
<evidence type="ECO:0000256" key="2">
    <source>
        <dbReference type="ARBA" id="ARBA00022475"/>
    </source>
</evidence>
<evidence type="ECO:0000313" key="10">
    <source>
        <dbReference type="EMBL" id="KOY76305.1"/>
    </source>
</evidence>
<reference evidence="8 16" key="3">
    <citation type="journal article" date="2016" name="PeerJ">
        <title>Genome sequencing and analysis of the first complete genome of Lactobacillus kunkeei strain MP2, an Apis mellifera gut isolate.</title>
        <authorList>
            <person name="Asenjo F."/>
            <person name="Olmos A."/>
            <person name="Henriquez-Piskulich P."/>
            <person name="Polanco V."/>
            <person name="Aldea P."/>
            <person name="Ugalde J.A."/>
            <person name="Trombert A.N."/>
        </authorList>
    </citation>
    <scope>NUCLEOTIDE SEQUENCE [LARGE SCALE GENOMIC DNA]</scope>
    <source>
        <strain evidence="8 16">MP2</strain>
    </source>
</reference>
<dbReference type="Pfam" id="PF10035">
    <property type="entry name" value="DUF2179"/>
    <property type="match status" value="1"/>
</dbReference>
<feature type="transmembrane region" description="Helical" evidence="6">
    <location>
        <begin position="156"/>
        <end position="176"/>
    </location>
</feature>
<accession>A0A087EQT8</accession>
<dbReference type="PANTHER" id="PTHR33545">
    <property type="entry name" value="UPF0750 MEMBRANE PROTEIN YITT-RELATED"/>
    <property type="match status" value="1"/>
</dbReference>
<dbReference type="PIRSF" id="PIRSF006483">
    <property type="entry name" value="Membrane_protein_YitT"/>
    <property type="match status" value="1"/>
</dbReference>
<dbReference type="InterPro" id="IPR003740">
    <property type="entry name" value="YitT"/>
</dbReference>
<proteinExistence type="predicted"/>
<feature type="transmembrane region" description="Helical" evidence="6">
    <location>
        <begin position="117"/>
        <end position="135"/>
    </location>
</feature>
<feature type="domain" description="DUF2179" evidence="7">
    <location>
        <begin position="229"/>
        <end position="284"/>
    </location>
</feature>
<dbReference type="Pfam" id="PF02588">
    <property type="entry name" value="YitT_membrane"/>
    <property type="match status" value="1"/>
</dbReference>
<evidence type="ECO:0000313" key="15">
    <source>
        <dbReference type="Proteomes" id="UP000050269"/>
    </source>
</evidence>
<feature type="transmembrane region" description="Helical" evidence="6">
    <location>
        <begin position="20"/>
        <end position="38"/>
    </location>
</feature>
<dbReference type="RefSeq" id="WP_034530752.1">
    <property type="nucleotide sequence ID" value="NZ_BAABVW010000113.1"/>
</dbReference>
<evidence type="ECO:0000256" key="3">
    <source>
        <dbReference type="ARBA" id="ARBA00022692"/>
    </source>
</evidence>
<keyword evidence="4 6" id="KW-1133">Transmembrane helix</keyword>
<reference evidence="16" key="2">
    <citation type="submission" date="2015-10" db="EMBL/GenBank/DDBJ databases">
        <title>Bioinformatic analysis of the first complete genome sequence of Lactobacillus kunkeei strain MP2, an Apis mellifera gut isolate.</title>
        <authorList>
            <person name="Asenjo F."/>
            <person name="Olmos A."/>
            <person name="Henriquez-Piskulich P."/>
            <person name="Aldea P."/>
            <person name="Ugalde J.A."/>
            <person name="Trombert A.N."/>
        </authorList>
    </citation>
    <scope>NUCLEOTIDE SEQUENCE [LARGE SCALE GENOMIC DNA]</scope>
    <source>
        <strain evidence="16">MP2</strain>
    </source>
</reference>
<dbReference type="Proteomes" id="UP000050269">
    <property type="component" value="Unassembled WGS sequence"/>
</dbReference>
<dbReference type="EMBL" id="JXCY01000006">
    <property type="protein sequence ID" value="KOY76305.1"/>
    <property type="molecule type" value="Genomic_DNA"/>
</dbReference>
<reference evidence="9 17" key="4">
    <citation type="journal article" date="2016" name="Syst. Appl. Microbiol.">
        <title>Genomic characterization of a fructophilic bee symbiont Lactobacillus kunkeei reveals its niche-specific adaptation.</title>
        <authorList>
            <person name="Maeno S."/>
            <person name="Tanizawa Y."/>
            <person name="Kanesaki Y."/>
            <person name="Kubota E."/>
            <person name="Kumar H."/>
            <person name="Dicks L."/>
            <person name="Salminen S."/>
            <person name="Nakagawa J."/>
            <person name="Arita M."/>
            <person name="Endo A."/>
        </authorList>
    </citation>
    <scope>NUCLEOTIDE SEQUENCE [LARGE SCALE GENOMIC DNA]</scope>
    <source>
        <strain evidence="9 17">FF30-6</strain>
    </source>
</reference>
<keyword evidence="2" id="KW-1003">Cell membrane</keyword>
<dbReference type="OrthoDB" id="9815492at2"/>
<keyword evidence="14" id="KW-1185">Reference proteome</keyword>
<evidence type="ECO:0000259" key="7">
    <source>
        <dbReference type="Pfam" id="PF10035"/>
    </source>
</evidence>
<evidence type="ECO:0000256" key="4">
    <source>
        <dbReference type="ARBA" id="ARBA00022989"/>
    </source>
</evidence>
<evidence type="ECO:0000313" key="16">
    <source>
        <dbReference type="Proteomes" id="UP000067203"/>
    </source>
</evidence>
<dbReference type="Gene3D" id="3.30.70.120">
    <property type="match status" value="1"/>
</dbReference>
<evidence type="ECO:0000313" key="13">
    <source>
        <dbReference type="Proteomes" id="UP000037749"/>
    </source>
</evidence>
<dbReference type="Proteomes" id="UP000037778">
    <property type="component" value="Unassembled WGS sequence"/>
</dbReference>
<organism evidence="10 14">
    <name type="scientific">Apilactobacillus kunkeei</name>
    <dbReference type="NCBI Taxonomy" id="148814"/>
    <lineage>
        <taxon>Bacteria</taxon>
        <taxon>Bacillati</taxon>
        <taxon>Bacillota</taxon>
        <taxon>Bacilli</taxon>
        <taxon>Lactobacillales</taxon>
        <taxon>Lactobacillaceae</taxon>
        <taxon>Apilactobacillus</taxon>
    </lineage>
</organism>
<evidence type="ECO:0000313" key="14">
    <source>
        <dbReference type="Proteomes" id="UP000037778"/>
    </source>
</evidence>
<dbReference type="Proteomes" id="UP000067203">
    <property type="component" value="Chromosome"/>
</dbReference>
<evidence type="ECO:0000313" key="11">
    <source>
        <dbReference type="EMBL" id="KOY79126.1"/>
    </source>
</evidence>
<protein>
    <submittedName>
        <fullName evidence="10">Integral membrane protein</fullName>
    </submittedName>
    <submittedName>
        <fullName evidence="9">YitT family membrane protein</fullName>
    </submittedName>
</protein>
<evidence type="ECO:0000313" key="9">
    <source>
        <dbReference type="EMBL" id="GAT89981.1"/>
    </source>
</evidence>
<dbReference type="PATRIC" id="fig|148814.10.peg.822"/>
<evidence type="ECO:0000313" key="17">
    <source>
        <dbReference type="Proteomes" id="UP000186588"/>
    </source>
</evidence>
<dbReference type="InterPro" id="IPR015867">
    <property type="entry name" value="N-reg_PII/ATP_PRibTrfase_C"/>
</dbReference>
<dbReference type="Proteomes" id="UP000037749">
    <property type="component" value="Unassembled WGS sequence"/>
</dbReference>
<dbReference type="eggNOG" id="COG1284">
    <property type="taxonomic scope" value="Bacteria"/>
</dbReference>
<keyword evidence="3 6" id="KW-0812">Transmembrane</keyword>
<dbReference type="GO" id="GO:0005886">
    <property type="term" value="C:plasma membrane"/>
    <property type="evidence" value="ECO:0007669"/>
    <property type="project" value="UniProtKB-SubCell"/>
</dbReference>
<gene>
    <name evidence="9" type="primary">yitT</name>
    <name evidence="8" type="ORF">APS55_06020</name>
    <name evidence="9" type="ORF">FF306_00072</name>
    <name evidence="10" type="ORF">RZ71_07550</name>
    <name evidence="11" type="ORF">RZ72_12840</name>
    <name evidence="12" type="ORF">RZ78_12730</name>
</gene>
<name>A0A087EQT8_9LACO</name>
<dbReference type="EMBL" id="JXDF01000017">
    <property type="protein sequence ID" value="KPN82161.1"/>
    <property type="molecule type" value="Genomic_DNA"/>
</dbReference>
<comment type="subcellular location">
    <subcellularLocation>
        <location evidence="1">Cell membrane</location>
        <topology evidence="1">Multi-pass membrane protein</topology>
    </subcellularLocation>
</comment>
<sequence length="292" mass="32563">MDDVQRILRRHQYLAKASTAFMYGIMVSIAMNFFWTPGKIYSSGFTGLSQLINTLSGRFLPFSISPSIGLFVLNIPFFILAWKQIGHQFTCFTILTVFLASFMIKSLHPVYLTNDPMICAIFGGVVNGFGTGMSLKNEISTGGLDILGIVIRRKTGRSIGTINIAFNIFIITAAGFTYGWPYAFYSAIGIVVNAKAIDFAYTRQQRMQVLVVTDHPKTVIDSIQNHIPRGITIIHGAEGAYKHDEKTILFTTISRYELSELQEALDESDEHAFASVTEASTIMGHFYEHKVE</sequence>
<evidence type="ECO:0000256" key="6">
    <source>
        <dbReference type="SAM" id="Phobius"/>
    </source>
</evidence>
<evidence type="ECO:0000256" key="1">
    <source>
        <dbReference type="ARBA" id="ARBA00004651"/>
    </source>
</evidence>
<dbReference type="EMBL" id="CP012920">
    <property type="protein sequence ID" value="ALJ31787.1"/>
    <property type="molecule type" value="Genomic_DNA"/>
</dbReference>
<dbReference type="KEGG" id="lku:APS55_06020"/>
<dbReference type="STRING" id="148814.APS55_06020"/>
<dbReference type="InterPro" id="IPR019264">
    <property type="entry name" value="DUF2179"/>
</dbReference>
<dbReference type="CDD" id="cd16380">
    <property type="entry name" value="YitT_C"/>
    <property type="match status" value="1"/>
</dbReference>
<dbReference type="AlphaFoldDB" id="A0A087EQT8"/>
<feature type="transmembrane region" description="Helical" evidence="6">
    <location>
        <begin position="89"/>
        <end position="111"/>
    </location>
</feature>
<dbReference type="Proteomes" id="UP000186588">
    <property type="component" value="Unassembled WGS sequence"/>
</dbReference>
<evidence type="ECO:0000313" key="8">
    <source>
        <dbReference type="EMBL" id="ALJ31787.1"/>
    </source>
</evidence>
<reference evidence="13 14" key="1">
    <citation type="journal article" date="2015" name="Genome Biol. Evol.">
        <title>Functionally Structured Genomes in Lactobacillus kunkeei Colonizing the Honey Crop and Food Products of Honeybees and Stingless Bees.</title>
        <authorList>
            <person name="Tamarit D."/>
            <person name="Ellegaard K.M."/>
            <person name="Wikander J."/>
            <person name="Olofsson T."/>
            <person name="Vasquez A."/>
            <person name="Andersson S.G."/>
        </authorList>
    </citation>
    <scope>NUCLEOTIDE SEQUENCE [LARGE SCALE GENOMIC DNA]</scope>
    <source>
        <strain evidence="10 14">LAko</strain>
        <strain evidence="11 13">LAla</strain>
        <strain evidence="12 15">LMbo</strain>
    </source>
</reference>
<feature type="transmembrane region" description="Helical" evidence="6">
    <location>
        <begin position="58"/>
        <end position="82"/>
    </location>
</feature>
<dbReference type="EMBL" id="JXCZ01000019">
    <property type="protein sequence ID" value="KOY79126.1"/>
    <property type="molecule type" value="Genomic_DNA"/>
</dbReference>
<dbReference type="EMBL" id="BDDX01000001">
    <property type="protein sequence ID" value="GAT89981.1"/>
    <property type="molecule type" value="Genomic_DNA"/>
</dbReference>
<dbReference type="InterPro" id="IPR051461">
    <property type="entry name" value="UPF0750_membrane"/>
</dbReference>